<evidence type="ECO:0000313" key="3">
    <source>
        <dbReference type="Proteomes" id="UP000185669"/>
    </source>
</evidence>
<evidence type="ECO:0000313" key="2">
    <source>
        <dbReference type="EMBL" id="SIQ12595.1"/>
    </source>
</evidence>
<name>A0A1N6Q7X1_9FIRM</name>
<dbReference type="OrthoDB" id="2624420at2"/>
<feature type="transmembrane region" description="Helical" evidence="1">
    <location>
        <begin position="7"/>
        <end position="27"/>
    </location>
</feature>
<dbReference type="Proteomes" id="UP000185669">
    <property type="component" value="Unassembled WGS sequence"/>
</dbReference>
<reference evidence="3" key="1">
    <citation type="submission" date="2017-01" db="EMBL/GenBank/DDBJ databases">
        <authorList>
            <person name="Varghese N."/>
            <person name="Submissions S."/>
        </authorList>
    </citation>
    <scope>NUCLEOTIDE SEQUENCE [LARGE SCALE GENOMIC DNA]</scope>
    <source>
        <strain evidence="3">ATCC 700103</strain>
    </source>
</reference>
<sequence length="149" mass="16990">MNKKCSGFSLVEVMAAIVILTIAFFPISNYFTNSIGHISQSEVLSQSHDIVNNTIEVLKTGEYKTQSDLDNLESEIESNLSSNYTLYADDYDLEMTLKYLDQNLIEYNDFTNIDQTTDVYLNDIRLVVIDISWNNGNNNYSVETFLRVG</sequence>
<protein>
    <submittedName>
        <fullName evidence="2">Prepilin-type N-terminal cleavage/methylation domain-containing protein</fullName>
    </submittedName>
</protein>
<evidence type="ECO:0000256" key="1">
    <source>
        <dbReference type="SAM" id="Phobius"/>
    </source>
</evidence>
<organism evidence="2 3">
    <name type="scientific">Halanaerobium kushneri</name>
    <dbReference type="NCBI Taxonomy" id="56779"/>
    <lineage>
        <taxon>Bacteria</taxon>
        <taxon>Bacillati</taxon>
        <taxon>Bacillota</taxon>
        <taxon>Clostridia</taxon>
        <taxon>Halanaerobiales</taxon>
        <taxon>Halanaerobiaceae</taxon>
        <taxon>Halanaerobium</taxon>
    </lineage>
</organism>
<dbReference type="STRING" id="56779.SAMN05421834_101354"/>
<accession>A0A1N6Q7X1</accession>
<keyword evidence="3" id="KW-1185">Reference proteome</keyword>
<proteinExistence type="predicted"/>
<dbReference type="RefSeq" id="WP_076543638.1">
    <property type="nucleotide sequence ID" value="NZ_FTNC01000001.1"/>
</dbReference>
<keyword evidence="1" id="KW-0472">Membrane</keyword>
<keyword evidence="1" id="KW-1133">Transmembrane helix</keyword>
<dbReference type="NCBIfam" id="TIGR02532">
    <property type="entry name" value="IV_pilin_GFxxxE"/>
    <property type="match status" value="1"/>
</dbReference>
<dbReference type="InterPro" id="IPR012902">
    <property type="entry name" value="N_methyl_site"/>
</dbReference>
<dbReference type="EMBL" id="FTNC01000001">
    <property type="protein sequence ID" value="SIQ12595.1"/>
    <property type="molecule type" value="Genomic_DNA"/>
</dbReference>
<keyword evidence="1" id="KW-0812">Transmembrane</keyword>
<dbReference type="Pfam" id="PF07963">
    <property type="entry name" value="N_methyl"/>
    <property type="match status" value="1"/>
</dbReference>
<dbReference type="AlphaFoldDB" id="A0A1N6Q7X1"/>
<gene>
    <name evidence="2" type="ORF">SAMN05421834_101354</name>
</gene>